<proteinExistence type="predicted"/>
<dbReference type="Pfam" id="PF13873">
    <property type="entry name" value="Myb_DNA-bind_5"/>
    <property type="match status" value="1"/>
</dbReference>
<feature type="domain" description="Myb-like" evidence="7">
    <location>
        <begin position="4"/>
        <end position="76"/>
    </location>
</feature>
<reference evidence="9" key="1">
    <citation type="submission" date="2025-08" db="UniProtKB">
        <authorList>
            <consortium name="RefSeq"/>
        </authorList>
    </citation>
    <scope>IDENTIFICATION</scope>
    <source>
        <tissue evidence="9">Whole larval tissue</tissue>
    </source>
</reference>
<dbReference type="GeneID" id="118280714"/>
<sequence length="258" mass="29847">MENKKQIFSEQERMIFLEILKKYMKIVEFKETHSAALKAKNKAWQRIAMEFNMNPLTNYTRTAKQLRRLWMNLKQRQRCMIRRQQGRPISLSGPKVLQIARALMSSVESGDSETVGDDVASDLVVETGDPMSYEEYPDQEPQPETSIKIERSVSPTPSDETETECENSTVTPGNNAQNPLEGTTTNLEDESNFPSEEVRYLEVQLLKEKLRAHQQENENKALHAELIQNMEFKILTEKLREAKAKADLAELCLKRQRR</sequence>
<dbReference type="OrthoDB" id="3066195at2759"/>
<evidence type="ECO:0000256" key="1">
    <source>
        <dbReference type="ARBA" id="ARBA00011764"/>
    </source>
</evidence>
<evidence type="ECO:0000256" key="3">
    <source>
        <dbReference type="ARBA" id="ARBA00023015"/>
    </source>
</evidence>
<evidence type="ECO:0000313" key="9">
    <source>
        <dbReference type="RefSeq" id="XP_035456929.2"/>
    </source>
</evidence>
<evidence type="ECO:0000256" key="6">
    <source>
        <dbReference type="SAM" id="MobiDB-lite"/>
    </source>
</evidence>
<name>A0A9R0DJF6_SPOFR</name>
<dbReference type="Proteomes" id="UP000829999">
    <property type="component" value="Chromosome 16"/>
</dbReference>
<evidence type="ECO:0000256" key="2">
    <source>
        <dbReference type="ARBA" id="ARBA00016807"/>
    </source>
</evidence>
<comment type="function">
    <text evidence="5">Involved in transvection phenomena (= synapsis-dependent gene expression), where the synaptic pairing of chromosomes carrying genes with which zeste interacts influences the expression of these genes. Zeste binds to DNA and stimulates transcription from a nearby promoter.</text>
</comment>
<dbReference type="InterPro" id="IPR001005">
    <property type="entry name" value="SANT/Myb"/>
</dbReference>
<dbReference type="RefSeq" id="XP_035456929.2">
    <property type="nucleotide sequence ID" value="XM_035601036.2"/>
</dbReference>
<feature type="compositionally biased region" description="Polar residues" evidence="6">
    <location>
        <begin position="166"/>
        <end position="186"/>
    </location>
</feature>
<gene>
    <name evidence="9" type="primary">LOC118280714</name>
</gene>
<keyword evidence="3" id="KW-0805">Transcription regulation</keyword>
<dbReference type="InterPro" id="IPR028002">
    <property type="entry name" value="Myb_DNA-bind_5"/>
</dbReference>
<evidence type="ECO:0000256" key="4">
    <source>
        <dbReference type="ARBA" id="ARBA00023163"/>
    </source>
</evidence>
<accession>A0A9R0DJF6</accession>
<evidence type="ECO:0000313" key="8">
    <source>
        <dbReference type="Proteomes" id="UP000829999"/>
    </source>
</evidence>
<keyword evidence="8" id="KW-1185">Reference proteome</keyword>
<feature type="region of interest" description="Disordered" evidence="6">
    <location>
        <begin position="130"/>
        <end position="193"/>
    </location>
</feature>
<evidence type="ECO:0000256" key="5">
    <source>
        <dbReference type="ARBA" id="ARBA00025466"/>
    </source>
</evidence>
<evidence type="ECO:0000259" key="7">
    <source>
        <dbReference type="SMART" id="SM00717"/>
    </source>
</evidence>
<dbReference type="SMART" id="SM00717">
    <property type="entry name" value="SANT"/>
    <property type="match status" value="1"/>
</dbReference>
<dbReference type="AlphaFoldDB" id="A0A9R0DJF6"/>
<comment type="subunit">
    <text evidence="1">Self-associates forming complexes of several hundred monomers.</text>
</comment>
<keyword evidence="4" id="KW-0804">Transcription</keyword>
<protein>
    <recommendedName>
        <fullName evidence="2">Regulatory protein zeste</fullName>
    </recommendedName>
</protein>
<organism evidence="8 9">
    <name type="scientific">Spodoptera frugiperda</name>
    <name type="common">Fall armyworm</name>
    <dbReference type="NCBI Taxonomy" id="7108"/>
    <lineage>
        <taxon>Eukaryota</taxon>
        <taxon>Metazoa</taxon>
        <taxon>Ecdysozoa</taxon>
        <taxon>Arthropoda</taxon>
        <taxon>Hexapoda</taxon>
        <taxon>Insecta</taxon>
        <taxon>Pterygota</taxon>
        <taxon>Neoptera</taxon>
        <taxon>Endopterygota</taxon>
        <taxon>Lepidoptera</taxon>
        <taxon>Glossata</taxon>
        <taxon>Ditrysia</taxon>
        <taxon>Noctuoidea</taxon>
        <taxon>Noctuidae</taxon>
        <taxon>Amphipyrinae</taxon>
        <taxon>Spodoptera</taxon>
    </lineage>
</organism>